<dbReference type="GeneTree" id="ENSGT01150000286914"/>
<keyword evidence="2" id="KW-1185">Reference proteome</keyword>
<dbReference type="OMA" id="CFSDESK"/>
<dbReference type="InterPro" id="IPR036397">
    <property type="entry name" value="RNaseH_sf"/>
</dbReference>
<evidence type="ECO:0008006" key="3">
    <source>
        <dbReference type="Google" id="ProtNLM"/>
    </source>
</evidence>
<dbReference type="Gene3D" id="3.30.420.10">
    <property type="entry name" value="Ribonuclease H-like superfamily/Ribonuclease H"/>
    <property type="match status" value="1"/>
</dbReference>
<dbReference type="GO" id="GO:0003676">
    <property type="term" value="F:nucleic acid binding"/>
    <property type="evidence" value="ECO:0007669"/>
    <property type="project" value="InterPro"/>
</dbReference>
<sequence>VKKQLKELKRLFRVCRRPGKVLSPACTVPTVKHGGGSIMVWGCMSAAGVGHLTVCDGTLKSAILQTHMLSSTHVLFHRGQNLMFQQYPCHTSRVRRTWLQQHSFQVLEWPSQSPDMSTILRNGCSAALCSSSPLLCL</sequence>
<name>A0A3P8SIG2_AMPPE</name>
<protein>
    <recommendedName>
        <fullName evidence="3">Tc1-like transposase DDE domain-containing protein</fullName>
    </recommendedName>
</protein>
<accession>A0A3P8SIG2</accession>
<evidence type="ECO:0000313" key="1">
    <source>
        <dbReference type="Ensembl" id="ENSAPEP00000011704.1"/>
    </source>
</evidence>
<reference evidence="1" key="3">
    <citation type="submission" date="2025-09" db="UniProtKB">
        <authorList>
            <consortium name="Ensembl"/>
        </authorList>
    </citation>
    <scope>IDENTIFICATION</scope>
</reference>
<dbReference type="STRING" id="161767.ENSAPEP00000011704"/>
<dbReference type="Proteomes" id="UP000265080">
    <property type="component" value="Chromosome 17"/>
</dbReference>
<organism evidence="1 2">
    <name type="scientific">Amphiprion percula</name>
    <name type="common">Orange clownfish</name>
    <name type="synonym">Lutjanus percula</name>
    <dbReference type="NCBI Taxonomy" id="161767"/>
    <lineage>
        <taxon>Eukaryota</taxon>
        <taxon>Metazoa</taxon>
        <taxon>Chordata</taxon>
        <taxon>Craniata</taxon>
        <taxon>Vertebrata</taxon>
        <taxon>Euteleostomi</taxon>
        <taxon>Actinopterygii</taxon>
        <taxon>Neopterygii</taxon>
        <taxon>Teleostei</taxon>
        <taxon>Neoteleostei</taxon>
        <taxon>Acanthomorphata</taxon>
        <taxon>Ovalentaria</taxon>
        <taxon>Pomacentridae</taxon>
        <taxon>Amphiprion</taxon>
    </lineage>
</organism>
<reference evidence="1" key="2">
    <citation type="submission" date="2025-08" db="UniProtKB">
        <authorList>
            <consortium name="Ensembl"/>
        </authorList>
    </citation>
    <scope>IDENTIFICATION</scope>
</reference>
<evidence type="ECO:0000313" key="2">
    <source>
        <dbReference type="Proteomes" id="UP000265080"/>
    </source>
</evidence>
<dbReference type="AlphaFoldDB" id="A0A3P8SIG2"/>
<dbReference type="Ensembl" id="ENSAPET00000012015.1">
    <property type="protein sequence ID" value="ENSAPEP00000011704.1"/>
    <property type="gene ID" value="ENSAPEG00000008350.1"/>
</dbReference>
<reference evidence="1 2" key="1">
    <citation type="submission" date="2018-03" db="EMBL/GenBank/DDBJ databases">
        <title>Finding Nemo's genes: A chromosome-scale reference assembly of the genome of the orange clownfish Amphiprion percula.</title>
        <authorList>
            <person name="Lehmann R."/>
        </authorList>
    </citation>
    <scope>NUCLEOTIDE SEQUENCE</scope>
</reference>
<proteinExistence type="predicted"/>